<proteinExistence type="predicted"/>
<dbReference type="SUPFAM" id="SSF51182">
    <property type="entry name" value="RmlC-like cupins"/>
    <property type="match status" value="1"/>
</dbReference>
<evidence type="ECO:0000313" key="4">
    <source>
        <dbReference type="Proteomes" id="UP000515237"/>
    </source>
</evidence>
<dbReference type="Gene3D" id="3.30.70.100">
    <property type="match status" value="1"/>
</dbReference>
<dbReference type="PANTHER" id="PTHR35848:SF6">
    <property type="entry name" value="CUPIN TYPE-2 DOMAIN-CONTAINING PROTEIN"/>
    <property type="match status" value="1"/>
</dbReference>
<evidence type="ECO:0000259" key="2">
    <source>
        <dbReference type="Pfam" id="PF07883"/>
    </source>
</evidence>
<sequence length="404" mass="44656">MNHLLALLFTFMMVPATGQPTKNRVVPNDPAKYRQLSAVHAGAGKMGFTQLIGRTELSTNFLYLHSGVIDPKSGIGHHFHHNIEEMYVLLTGEAEFTVNGRTSKIKAPAVVPCKMGDAHAIYNPTNEKLKWLNFAVSKVKGQADNFDLADARVGVNLDPIPVFVSGRMERSTLKTNNAAFPGNGVLYRRVLNADIFRTNWNHVDHVVIPAGSTAGPRELDGIEEVYYVIKGSGSVALNNEKAAIKADDSFYGLLGEKSTITNDGKEDLELLVIGVAAAKPNAATLQTSPGKAKAIALQMDFKVPKAESEAFEKIYHTVYVPAMKVQTGYLESKLLRLYPENLAKEIQAEATTYNYQIQISFDTEENRRKWVASSQHQIAWPAASKIGKEYKWRGYDVMGEDNNR</sequence>
<dbReference type="Proteomes" id="UP000515237">
    <property type="component" value="Chromosome"/>
</dbReference>
<feature type="domain" description="Cupin type-2" evidence="2">
    <location>
        <begin position="205"/>
        <end position="273"/>
    </location>
</feature>
<dbReference type="InterPro" id="IPR013096">
    <property type="entry name" value="Cupin_2"/>
</dbReference>
<dbReference type="EMBL" id="CP055156">
    <property type="protein sequence ID" value="QNF34832.1"/>
    <property type="molecule type" value="Genomic_DNA"/>
</dbReference>
<reference evidence="3 4" key="1">
    <citation type="journal article" date="2018" name="Int. J. Syst. Evol. Microbiol.">
        <title>Adhaeribacter swui sp. nov., isolated from wet mud.</title>
        <authorList>
            <person name="Kim D.U."/>
            <person name="Kim K.W."/>
            <person name="Kang M.S."/>
            <person name="Kim J.Y."/>
            <person name="Jang J.H."/>
            <person name="Kim M.K."/>
        </authorList>
    </citation>
    <scope>NUCLEOTIDE SEQUENCE [LARGE SCALE GENOMIC DNA]</scope>
    <source>
        <strain evidence="3 4">KCTC 52873</strain>
    </source>
</reference>
<feature type="domain" description="Cupin type-2" evidence="2">
    <location>
        <begin position="69"/>
        <end position="133"/>
    </location>
</feature>
<dbReference type="GO" id="GO:0046872">
    <property type="term" value="F:metal ion binding"/>
    <property type="evidence" value="ECO:0007669"/>
    <property type="project" value="UniProtKB-KW"/>
</dbReference>
<dbReference type="KEGG" id="aswu:HUW51_19645"/>
<dbReference type="InterPro" id="IPR011051">
    <property type="entry name" value="RmlC_Cupin_sf"/>
</dbReference>
<evidence type="ECO:0000256" key="1">
    <source>
        <dbReference type="ARBA" id="ARBA00022723"/>
    </source>
</evidence>
<dbReference type="InterPro" id="IPR014710">
    <property type="entry name" value="RmlC-like_jellyroll"/>
</dbReference>
<dbReference type="Pfam" id="PF07883">
    <property type="entry name" value="Cupin_2"/>
    <property type="match status" value="2"/>
</dbReference>
<dbReference type="Gene3D" id="2.60.120.10">
    <property type="entry name" value="Jelly Rolls"/>
    <property type="match status" value="2"/>
</dbReference>
<organism evidence="3 4">
    <name type="scientific">Adhaeribacter swui</name>
    <dbReference type="NCBI Taxonomy" id="2086471"/>
    <lineage>
        <taxon>Bacteria</taxon>
        <taxon>Pseudomonadati</taxon>
        <taxon>Bacteroidota</taxon>
        <taxon>Cytophagia</taxon>
        <taxon>Cytophagales</taxon>
        <taxon>Hymenobacteraceae</taxon>
        <taxon>Adhaeribacter</taxon>
    </lineage>
</organism>
<protein>
    <submittedName>
        <fullName evidence="3">Cupin domain-containing protein</fullName>
    </submittedName>
</protein>
<accession>A0A7G7GCE8</accession>
<dbReference type="RefSeq" id="WP_185271326.1">
    <property type="nucleotide sequence ID" value="NZ_CP055156.1"/>
</dbReference>
<dbReference type="PANTHER" id="PTHR35848">
    <property type="entry name" value="OXALATE-BINDING PROTEIN"/>
    <property type="match status" value="1"/>
</dbReference>
<keyword evidence="1" id="KW-0479">Metal-binding</keyword>
<dbReference type="AlphaFoldDB" id="A0A7G7GCE8"/>
<evidence type="ECO:0000313" key="3">
    <source>
        <dbReference type="EMBL" id="QNF34832.1"/>
    </source>
</evidence>
<keyword evidence="4" id="KW-1185">Reference proteome</keyword>
<name>A0A7G7GCE8_9BACT</name>
<gene>
    <name evidence="3" type="ORF">HUW51_19645</name>
</gene>
<dbReference type="InterPro" id="IPR051610">
    <property type="entry name" value="GPI/OXD"/>
</dbReference>